<accession>A0A1G6H091</accession>
<sequence length="68" mass="7961">MMALLVVAWLCVFYYRADEGNVATICEFDAQNQRYTVERYIVKDGEHIPLESSNPEQICTRLERDAQF</sequence>
<evidence type="ECO:0000313" key="1">
    <source>
        <dbReference type="EMBL" id="SDB87621.1"/>
    </source>
</evidence>
<organism evidence="1 2">
    <name type="scientific">Acinetobacter marinus</name>
    <dbReference type="NCBI Taxonomy" id="281375"/>
    <lineage>
        <taxon>Bacteria</taxon>
        <taxon>Pseudomonadati</taxon>
        <taxon>Pseudomonadota</taxon>
        <taxon>Gammaproteobacteria</taxon>
        <taxon>Moraxellales</taxon>
        <taxon>Moraxellaceae</taxon>
        <taxon>Acinetobacter</taxon>
    </lineage>
</organism>
<keyword evidence="2" id="KW-1185">Reference proteome</keyword>
<gene>
    <name evidence="1" type="ORF">SAMN05421749_101615</name>
</gene>
<protein>
    <submittedName>
        <fullName evidence="1">Uncharacterized protein</fullName>
    </submittedName>
</protein>
<dbReference type="EMBL" id="FMYK01000001">
    <property type="protein sequence ID" value="SDB87621.1"/>
    <property type="molecule type" value="Genomic_DNA"/>
</dbReference>
<name>A0A1G6H091_9GAMM</name>
<evidence type="ECO:0000313" key="2">
    <source>
        <dbReference type="Proteomes" id="UP000242317"/>
    </source>
</evidence>
<proteinExistence type="predicted"/>
<reference evidence="2" key="1">
    <citation type="submission" date="2016-09" db="EMBL/GenBank/DDBJ databases">
        <authorList>
            <person name="Varghese N."/>
            <person name="Submissions S."/>
        </authorList>
    </citation>
    <scope>NUCLEOTIDE SEQUENCE [LARGE SCALE GENOMIC DNA]</scope>
    <source>
        <strain evidence="2">ANC 3699</strain>
    </source>
</reference>
<dbReference type="Proteomes" id="UP000242317">
    <property type="component" value="Unassembled WGS sequence"/>
</dbReference>
<dbReference type="AlphaFoldDB" id="A0A1G6H091"/>